<feature type="transmembrane region" description="Helical" evidence="1">
    <location>
        <begin position="142"/>
        <end position="169"/>
    </location>
</feature>
<feature type="transmembrane region" description="Helical" evidence="1">
    <location>
        <begin position="266"/>
        <end position="286"/>
    </location>
</feature>
<keyword evidence="1" id="KW-1133">Transmembrane helix</keyword>
<keyword evidence="1" id="KW-0812">Transmembrane</keyword>
<reference evidence="2" key="1">
    <citation type="submission" date="2020-02" db="EMBL/GenBank/DDBJ databases">
        <authorList>
            <person name="Meier V. D."/>
        </authorList>
    </citation>
    <scope>NUCLEOTIDE SEQUENCE</scope>
    <source>
        <strain evidence="2">AVDCRST_MAG18</strain>
    </source>
</reference>
<dbReference type="EMBL" id="CADCWN010000015">
    <property type="protein sequence ID" value="CAA9549289.1"/>
    <property type="molecule type" value="Genomic_DNA"/>
</dbReference>
<protein>
    <submittedName>
        <fullName evidence="2">Uncharacterized protein</fullName>
    </submittedName>
</protein>
<feature type="transmembrane region" description="Helical" evidence="1">
    <location>
        <begin position="175"/>
        <end position="195"/>
    </location>
</feature>
<feature type="transmembrane region" description="Helical" evidence="1">
    <location>
        <begin position="49"/>
        <end position="70"/>
    </location>
</feature>
<dbReference type="AlphaFoldDB" id="A0A6J4UFX6"/>
<feature type="transmembrane region" description="Helical" evidence="1">
    <location>
        <begin position="230"/>
        <end position="246"/>
    </location>
</feature>
<feature type="transmembrane region" description="Helical" evidence="1">
    <location>
        <begin position="82"/>
        <end position="102"/>
    </location>
</feature>
<evidence type="ECO:0000256" key="1">
    <source>
        <dbReference type="SAM" id="Phobius"/>
    </source>
</evidence>
<sequence length="299" mass="31477">MVTARRIVPEPARADYDDREIASDTLLAGSPHGATPTEPVPNPTFGTDFWILGLAAALPAILAALALLACAGTLPLIPRLPVGVLLGGLLVLLALGTLAAHLTDYPAWSHPGVVLIPILALFLPAAIIRGQVIVQINGDPDLVVVAPLAIAWLLMLAATIVSVGAAVTIGRHASSFSGLALLPLPLIQAWLLILAPPFRERTVLVALGSALALTALATFAAWVVPLKQRPYVPLLAIAAQFGIFWLQRFGWPTFNGALRPIVALDIALYVGLIALVATAPLLATWMRRSAWPVLRELIG</sequence>
<feature type="transmembrane region" description="Helical" evidence="1">
    <location>
        <begin position="108"/>
        <end position="130"/>
    </location>
</feature>
<proteinExistence type="predicted"/>
<accession>A0A6J4UFX6</accession>
<keyword evidence="1" id="KW-0472">Membrane</keyword>
<name>A0A6J4UFX6_9BACT</name>
<organism evidence="2">
    <name type="scientific">uncultured Thermomicrobiales bacterium</name>
    <dbReference type="NCBI Taxonomy" id="1645740"/>
    <lineage>
        <taxon>Bacteria</taxon>
        <taxon>Pseudomonadati</taxon>
        <taxon>Thermomicrobiota</taxon>
        <taxon>Thermomicrobia</taxon>
        <taxon>Thermomicrobiales</taxon>
        <taxon>environmental samples</taxon>
    </lineage>
</organism>
<gene>
    <name evidence="2" type="ORF">AVDCRST_MAG18-161</name>
</gene>
<evidence type="ECO:0000313" key="2">
    <source>
        <dbReference type="EMBL" id="CAA9549289.1"/>
    </source>
</evidence>
<feature type="transmembrane region" description="Helical" evidence="1">
    <location>
        <begin position="202"/>
        <end position="224"/>
    </location>
</feature>